<dbReference type="SMART" id="SM00198">
    <property type="entry name" value="SCP"/>
    <property type="match status" value="1"/>
</dbReference>
<feature type="signal peptide" evidence="1">
    <location>
        <begin position="1"/>
        <end position="18"/>
    </location>
</feature>
<dbReference type="PRINTS" id="PR00837">
    <property type="entry name" value="V5TPXLIKE"/>
</dbReference>
<evidence type="ECO:0000256" key="1">
    <source>
        <dbReference type="SAM" id="SignalP"/>
    </source>
</evidence>
<feature type="chain" id="PRO_5018286299" evidence="1">
    <location>
        <begin position="19"/>
        <end position="249"/>
    </location>
</feature>
<dbReference type="CDD" id="cd05382">
    <property type="entry name" value="CAP_GAPR1-like"/>
    <property type="match status" value="1"/>
</dbReference>
<comment type="caution">
    <text evidence="3">The sequence shown here is derived from an EMBL/GenBank/DDBJ whole genome shotgun (WGS) entry which is preliminary data.</text>
</comment>
<dbReference type="OrthoDB" id="337038at2759"/>
<dbReference type="STRING" id="10195.A0A3M7PVM5"/>
<dbReference type="InterPro" id="IPR001283">
    <property type="entry name" value="CRISP-related"/>
</dbReference>
<sequence length="249" mass="27678">MKGFSIIPILFCFKYAQAITSQCAQSFTSRTLYAHNRFRTLHGAPDLVNDQKIINVAQNYAQKLASTNTFAHSRTSGLGENLAMVTSSRNVGSCEDLADRFVKMWYDEVTKYNYNSPGFSMHTGHFTQVVWKSTTKLGCGLAVVGSRVIGVCNYSPAGNMMGAFSSNVLPLGSQGPNTPSPSPTLPPFSSTVSNNQNNNCCPCDCSKLTSPIVTTTTRRFWRPTWNRWGKRLFENDDMSSENRYQNLFD</sequence>
<accession>A0A3M7PVM5</accession>
<protein>
    <submittedName>
        <fullName evidence="3">Cysteine-rich secretory-2</fullName>
    </submittedName>
</protein>
<dbReference type="InterPro" id="IPR035940">
    <property type="entry name" value="CAP_sf"/>
</dbReference>
<proteinExistence type="predicted"/>
<keyword evidence="4" id="KW-1185">Reference proteome</keyword>
<dbReference type="PRINTS" id="PR00838">
    <property type="entry name" value="V5ALLERGEN"/>
</dbReference>
<dbReference type="InterPro" id="IPR002413">
    <property type="entry name" value="V5_allergen-like"/>
</dbReference>
<evidence type="ECO:0000259" key="2">
    <source>
        <dbReference type="SMART" id="SM00198"/>
    </source>
</evidence>
<dbReference type="InterPro" id="IPR034113">
    <property type="entry name" value="SCP_GAPR1-like"/>
</dbReference>
<organism evidence="3 4">
    <name type="scientific">Brachionus plicatilis</name>
    <name type="common">Marine rotifer</name>
    <name type="synonym">Brachionus muelleri</name>
    <dbReference type="NCBI Taxonomy" id="10195"/>
    <lineage>
        <taxon>Eukaryota</taxon>
        <taxon>Metazoa</taxon>
        <taxon>Spiralia</taxon>
        <taxon>Gnathifera</taxon>
        <taxon>Rotifera</taxon>
        <taxon>Eurotatoria</taxon>
        <taxon>Monogononta</taxon>
        <taxon>Pseudotrocha</taxon>
        <taxon>Ploima</taxon>
        <taxon>Brachionidae</taxon>
        <taxon>Brachionus</taxon>
    </lineage>
</organism>
<dbReference type="AlphaFoldDB" id="A0A3M7PVM5"/>
<dbReference type="PANTHER" id="PTHR10334">
    <property type="entry name" value="CYSTEINE-RICH SECRETORY PROTEIN-RELATED"/>
    <property type="match status" value="1"/>
</dbReference>
<dbReference type="GO" id="GO:0005576">
    <property type="term" value="C:extracellular region"/>
    <property type="evidence" value="ECO:0007669"/>
    <property type="project" value="InterPro"/>
</dbReference>
<dbReference type="Proteomes" id="UP000276133">
    <property type="component" value="Unassembled WGS sequence"/>
</dbReference>
<reference evidence="3 4" key="1">
    <citation type="journal article" date="2018" name="Sci. Rep.">
        <title>Genomic signatures of local adaptation to the degree of environmental predictability in rotifers.</title>
        <authorList>
            <person name="Franch-Gras L."/>
            <person name="Hahn C."/>
            <person name="Garcia-Roger E.M."/>
            <person name="Carmona M.J."/>
            <person name="Serra M."/>
            <person name="Gomez A."/>
        </authorList>
    </citation>
    <scope>NUCLEOTIDE SEQUENCE [LARGE SCALE GENOMIC DNA]</scope>
    <source>
        <strain evidence="3">HYR1</strain>
    </source>
</reference>
<dbReference type="FunFam" id="3.40.33.10:FF:000002">
    <property type="entry name" value="Golgi-associated plant pathogenesis-related protein 1"/>
    <property type="match status" value="1"/>
</dbReference>
<feature type="domain" description="SCP" evidence="2">
    <location>
        <begin position="26"/>
        <end position="162"/>
    </location>
</feature>
<dbReference type="InterPro" id="IPR018244">
    <property type="entry name" value="Allrgn_V5/Tpx1_CS"/>
</dbReference>
<dbReference type="PROSITE" id="PS01009">
    <property type="entry name" value="CRISP_1"/>
    <property type="match status" value="1"/>
</dbReference>
<name>A0A3M7PVM5_BRAPC</name>
<keyword evidence="1" id="KW-0732">Signal</keyword>
<gene>
    <name evidence="3" type="ORF">BpHYR1_010880</name>
</gene>
<dbReference type="Pfam" id="PF00188">
    <property type="entry name" value="CAP"/>
    <property type="match status" value="1"/>
</dbReference>
<evidence type="ECO:0000313" key="4">
    <source>
        <dbReference type="Proteomes" id="UP000276133"/>
    </source>
</evidence>
<dbReference type="InterPro" id="IPR014044">
    <property type="entry name" value="CAP_dom"/>
</dbReference>
<dbReference type="SUPFAM" id="SSF55797">
    <property type="entry name" value="PR-1-like"/>
    <property type="match status" value="1"/>
</dbReference>
<dbReference type="EMBL" id="REGN01008564">
    <property type="protein sequence ID" value="RNA03242.1"/>
    <property type="molecule type" value="Genomic_DNA"/>
</dbReference>
<evidence type="ECO:0000313" key="3">
    <source>
        <dbReference type="EMBL" id="RNA03242.1"/>
    </source>
</evidence>
<dbReference type="Gene3D" id="3.40.33.10">
    <property type="entry name" value="CAP"/>
    <property type="match status" value="1"/>
</dbReference>